<dbReference type="RefSeq" id="WP_216826250.1">
    <property type="nucleotide sequence ID" value="NZ_CP031165.1"/>
</dbReference>
<dbReference type="InterPro" id="IPR003761">
    <property type="entry name" value="Exonuc_VII_S"/>
</dbReference>
<evidence type="ECO:0000256" key="4">
    <source>
        <dbReference type="ARBA" id="ARBA00022801"/>
    </source>
</evidence>
<feature type="region of interest" description="Disordered" evidence="7">
    <location>
        <begin position="1"/>
        <end position="24"/>
    </location>
</feature>
<evidence type="ECO:0000313" key="9">
    <source>
        <dbReference type="Proteomes" id="UP000264006"/>
    </source>
</evidence>
<dbReference type="AlphaFoldDB" id="A0A346Y4N0"/>
<name>A0A346Y4N0_9ACTN</name>
<dbReference type="GO" id="GO:0006308">
    <property type="term" value="P:DNA catabolic process"/>
    <property type="evidence" value="ECO:0007669"/>
    <property type="project" value="UniProtKB-UniRule"/>
</dbReference>
<sequence length="80" mass="8792">MTAEPTTDPTTSALEGPEPDSYADAEQELETILEALEADDVDVDELSSRVARARELITWCRGRLRTAEVTITELLADPDD</sequence>
<dbReference type="SUPFAM" id="SSF116842">
    <property type="entry name" value="XseB-like"/>
    <property type="match status" value="1"/>
</dbReference>
<dbReference type="Pfam" id="PF02609">
    <property type="entry name" value="Exonuc_VII_S"/>
    <property type="match status" value="1"/>
</dbReference>
<keyword evidence="9" id="KW-1185">Reference proteome</keyword>
<keyword evidence="5" id="KW-0269">Exonuclease</keyword>
<evidence type="ECO:0000256" key="1">
    <source>
        <dbReference type="ARBA" id="ARBA00009998"/>
    </source>
</evidence>
<gene>
    <name evidence="8" type="ORF">DVS28_a4766</name>
</gene>
<dbReference type="GO" id="GO:0009318">
    <property type="term" value="C:exodeoxyribonuclease VII complex"/>
    <property type="evidence" value="ECO:0007669"/>
    <property type="project" value="UniProtKB-UniRule"/>
</dbReference>
<evidence type="ECO:0000256" key="5">
    <source>
        <dbReference type="ARBA" id="ARBA00022839"/>
    </source>
</evidence>
<evidence type="ECO:0000256" key="7">
    <source>
        <dbReference type="SAM" id="MobiDB-lite"/>
    </source>
</evidence>
<evidence type="ECO:0000256" key="2">
    <source>
        <dbReference type="ARBA" id="ARBA00022490"/>
    </source>
</evidence>
<organism evidence="8 9">
    <name type="scientific">Euzebya pacifica</name>
    <dbReference type="NCBI Taxonomy" id="1608957"/>
    <lineage>
        <taxon>Bacteria</taxon>
        <taxon>Bacillati</taxon>
        <taxon>Actinomycetota</taxon>
        <taxon>Nitriliruptoria</taxon>
        <taxon>Euzebyales</taxon>
    </lineage>
</organism>
<dbReference type="Proteomes" id="UP000264006">
    <property type="component" value="Chromosome"/>
</dbReference>
<keyword evidence="4" id="KW-0378">Hydrolase</keyword>
<dbReference type="KEGG" id="euz:DVS28_a4766"/>
<dbReference type="GO" id="GO:0008855">
    <property type="term" value="F:exodeoxyribonuclease VII activity"/>
    <property type="evidence" value="ECO:0007669"/>
    <property type="project" value="UniProtKB-UniRule"/>
</dbReference>
<dbReference type="EMBL" id="CP031165">
    <property type="protein sequence ID" value="AXV09427.1"/>
    <property type="molecule type" value="Genomic_DNA"/>
</dbReference>
<feature type="compositionally biased region" description="Polar residues" evidence="7">
    <location>
        <begin position="1"/>
        <end position="13"/>
    </location>
</feature>
<evidence type="ECO:0000256" key="6">
    <source>
        <dbReference type="NCBIfam" id="TIGR01280"/>
    </source>
</evidence>
<accession>A0A346Y4N0</accession>
<keyword evidence="2" id="KW-0963">Cytoplasm</keyword>
<keyword evidence="3" id="KW-0540">Nuclease</keyword>
<evidence type="ECO:0000313" key="8">
    <source>
        <dbReference type="EMBL" id="AXV09427.1"/>
    </source>
</evidence>
<reference evidence="8 9" key="1">
    <citation type="submission" date="2018-09" db="EMBL/GenBank/DDBJ databases">
        <title>Complete genome sequence of Euzebya sp. DY32-46 isolated from seawater of Pacific Ocean.</title>
        <authorList>
            <person name="Xu L."/>
            <person name="Wu Y.-H."/>
            <person name="Xu X.-W."/>
        </authorList>
    </citation>
    <scope>NUCLEOTIDE SEQUENCE [LARGE SCALE GENOMIC DNA]</scope>
    <source>
        <strain evidence="8 9">DY32-46</strain>
    </source>
</reference>
<proteinExistence type="inferred from homology"/>
<dbReference type="InterPro" id="IPR037004">
    <property type="entry name" value="Exonuc_VII_ssu_sf"/>
</dbReference>
<evidence type="ECO:0000256" key="3">
    <source>
        <dbReference type="ARBA" id="ARBA00022722"/>
    </source>
</evidence>
<dbReference type="NCBIfam" id="TIGR01280">
    <property type="entry name" value="xseB"/>
    <property type="match status" value="1"/>
</dbReference>
<comment type="similarity">
    <text evidence="1">Belongs to the XseB family.</text>
</comment>
<protein>
    <recommendedName>
        <fullName evidence="6">Exodeoxyribonuclease VII small subunit</fullName>
        <ecNumber evidence="6">3.1.11.6</ecNumber>
    </recommendedName>
</protein>
<dbReference type="EC" id="3.1.11.6" evidence="6"/>
<dbReference type="Gene3D" id="1.10.287.1040">
    <property type="entry name" value="Exonuclease VII, small subunit"/>
    <property type="match status" value="1"/>
</dbReference>